<dbReference type="SUPFAM" id="SSF50494">
    <property type="entry name" value="Trypsin-like serine proteases"/>
    <property type="match status" value="1"/>
</dbReference>
<dbReference type="GO" id="GO:0004252">
    <property type="term" value="F:serine-type endopeptidase activity"/>
    <property type="evidence" value="ECO:0007669"/>
    <property type="project" value="InterPro"/>
</dbReference>
<reference evidence="10" key="1">
    <citation type="submission" date="2025-08" db="UniProtKB">
        <authorList>
            <consortium name="RefSeq"/>
        </authorList>
    </citation>
    <scope>IDENTIFICATION</scope>
</reference>
<dbReference type="CDD" id="cd00190">
    <property type="entry name" value="Tryp_SPc"/>
    <property type="match status" value="1"/>
</dbReference>
<protein>
    <submittedName>
        <fullName evidence="10">Kallikrein-14-like</fullName>
    </submittedName>
</protein>
<evidence type="ECO:0000259" key="8">
    <source>
        <dbReference type="PROSITE" id="PS50240"/>
    </source>
</evidence>
<name>A0A1U7SQ40_ALLSI</name>
<dbReference type="FunFam" id="2.40.10.10:FF:000120">
    <property type="entry name" value="Putative serine protease"/>
    <property type="match status" value="1"/>
</dbReference>
<feature type="domain" description="Peptidase S1" evidence="8">
    <location>
        <begin position="31"/>
        <end position="258"/>
    </location>
</feature>
<keyword evidence="2 7" id="KW-0732">Signal</keyword>
<dbReference type="GO" id="GO:0006508">
    <property type="term" value="P:proteolysis"/>
    <property type="evidence" value="ECO:0007669"/>
    <property type="project" value="UniProtKB-KW"/>
</dbReference>
<evidence type="ECO:0000256" key="1">
    <source>
        <dbReference type="ARBA" id="ARBA00022670"/>
    </source>
</evidence>
<dbReference type="PROSITE" id="PS00134">
    <property type="entry name" value="TRYPSIN_HIS"/>
    <property type="match status" value="1"/>
</dbReference>
<dbReference type="OrthoDB" id="10059102at2759"/>
<feature type="chain" id="PRO_5010578414" evidence="7">
    <location>
        <begin position="25"/>
        <end position="261"/>
    </location>
</feature>
<organism evidence="9 10">
    <name type="scientific">Alligator sinensis</name>
    <name type="common">Chinese alligator</name>
    <dbReference type="NCBI Taxonomy" id="38654"/>
    <lineage>
        <taxon>Eukaryota</taxon>
        <taxon>Metazoa</taxon>
        <taxon>Chordata</taxon>
        <taxon>Craniata</taxon>
        <taxon>Vertebrata</taxon>
        <taxon>Euteleostomi</taxon>
        <taxon>Archelosauria</taxon>
        <taxon>Archosauria</taxon>
        <taxon>Crocodylia</taxon>
        <taxon>Alligatoridae</taxon>
        <taxon>Alligatorinae</taxon>
        <taxon>Alligator</taxon>
    </lineage>
</organism>
<dbReference type="InterPro" id="IPR001254">
    <property type="entry name" value="Trypsin_dom"/>
</dbReference>
<dbReference type="KEGG" id="asn:102386788"/>
<dbReference type="InterPro" id="IPR001314">
    <property type="entry name" value="Peptidase_S1A"/>
</dbReference>
<dbReference type="PANTHER" id="PTHR24264">
    <property type="entry name" value="TRYPSIN-RELATED"/>
    <property type="match status" value="1"/>
</dbReference>
<sequence length="261" mass="28904">MVPLGRTAIKLLGAVLLFVSPGSLDPGENRITGGYPCKWGLQPWQAALFRMNQFYCGAVLIYPQWLLTAAHCKPRSTEKNFSIRVGKHDLFVLEKTEQSSEISDFIPHPKYDPRTKDNDLMLLRIKNPVKFNDYIRPATLTSMSVQPGTSCIVSGWGLTRSSPTPTYPDALQCAWLKVIPQQTCRRAYPDTITDNMLCAGVEQGGTDTCQGDSGGPLVCSGTLQGIVSWGMEACGLPGKPGIFTRVSRYLHWIKDETDKYK</sequence>
<gene>
    <name evidence="10" type="primary">LOC102386788</name>
</gene>
<dbReference type="SMART" id="SM00020">
    <property type="entry name" value="Tryp_SPc"/>
    <property type="match status" value="1"/>
</dbReference>
<dbReference type="AlphaFoldDB" id="A0A1U7SQ40"/>
<dbReference type="Proteomes" id="UP000189705">
    <property type="component" value="Unplaced"/>
</dbReference>
<dbReference type="eggNOG" id="KOG3627">
    <property type="taxonomic scope" value="Eukaryota"/>
</dbReference>
<keyword evidence="3 6" id="KW-0378">Hydrolase</keyword>
<keyword evidence="4 6" id="KW-0720">Serine protease</keyword>
<dbReference type="GO" id="GO:0005615">
    <property type="term" value="C:extracellular space"/>
    <property type="evidence" value="ECO:0007669"/>
    <property type="project" value="TreeGrafter"/>
</dbReference>
<dbReference type="InterPro" id="IPR033116">
    <property type="entry name" value="TRYPSIN_SER"/>
</dbReference>
<evidence type="ECO:0000313" key="9">
    <source>
        <dbReference type="Proteomes" id="UP000189705"/>
    </source>
</evidence>
<evidence type="ECO:0000256" key="3">
    <source>
        <dbReference type="ARBA" id="ARBA00022801"/>
    </source>
</evidence>
<evidence type="ECO:0000313" key="10">
    <source>
        <dbReference type="RefSeq" id="XP_006034528.1"/>
    </source>
</evidence>
<dbReference type="InterPro" id="IPR018114">
    <property type="entry name" value="TRYPSIN_HIS"/>
</dbReference>
<dbReference type="InterPro" id="IPR050127">
    <property type="entry name" value="Serine_Proteases_S1"/>
</dbReference>
<dbReference type="RefSeq" id="XP_006034528.1">
    <property type="nucleotide sequence ID" value="XM_006034466.1"/>
</dbReference>
<dbReference type="PANTHER" id="PTHR24264:SF77">
    <property type="entry name" value="PEPTIDASE S1 DOMAIN-CONTAINING PROTEIN"/>
    <property type="match status" value="1"/>
</dbReference>
<evidence type="ECO:0000256" key="6">
    <source>
        <dbReference type="RuleBase" id="RU363034"/>
    </source>
</evidence>
<dbReference type="PROSITE" id="PS00135">
    <property type="entry name" value="TRYPSIN_SER"/>
    <property type="match status" value="1"/>
</dbReference>
<dbReference type="PRINTS" id="PR00722">
    <property type="entry name" value="CHYMOTRYPSIN"/>
</dbReference>
<dbReference type="Pfam" id="PF00089">
    <property type="entry name" value="Trypsin"/>
    <property type="match status" value="1"/>
</dbReference>
<evidence type="ECO:0000256" key="2">
    <source>
        <dbReference type="ARBA" id="ARBA00022729"/>
    </source>
</evidence>
<evidence type="ECO:0000256" key="5">
    <source>
        <dbReference type="ARBA" id="ARBA00023157"/>
    </source>
</evidence>
<dbReference type="STRING" id="38654.A0A1U7SQ40"/>
<dbReference type="InParanoid" id="A0A1U7SQ40"/>
<evidence type="ECO:0000256" key="4">
    <source>
        <dbReference type="ARBA" id="ARBA00022825"/>
    </source>
</evidence>
<dbReference type="GeneID" id="102386788"/>
<proteinExistence type="predicted"/>
<accession>A0A1U7SQ40</accession>
<feature type="signal peptide" evidence="7">
    <location>
        <begin position="1"/>
        <end position="24"/>
    </location>
</feature>
<dbReference type="Gene3D" id="2.40.10.10">
    <property type="entry name" value="Trypsin-like serine proteases"/>
    <property type="match status" value="2"/>
</dbReference>
<evidence type="ECO:0000256" key="7">
    <source>
        <dbReference type="SAM" id="SignalP"/>
    </source>
</evidence>
<keyword evidence="5" id="KW-1015">Disulfide bond</keyword>
<dbReference type="InterPro" id="IPR009003">
    <property type="entry name" value="Peptidase_S1_PA"/>
</dbReference>
<dbReference type="PROSITE" id="PS50240">
    <property type="entry name" value="TRYPSIN_DOM"/>
    <property type="match status" value="1"/>
</dbReference>
<keyword evidence="9" id="KW-1185">Reference proteome</keyword>
<keyword evidence="1 6" id="KW-0645">Protease</keyword>
<dbReference type="InterPro" id="IPR043504">
    <property type="entry name" value="Peptidase_S1_PA_chymotrypsin"/>
</dbReference>